<dbReference type="EC" id="3.1.3.16" evidence="8"/>
<dbReference type="InterPro" id="IPR029052">
    <property type="entry name" value="Metallo-depent_PP-like"/>
</dbReference>
<keyword evidence="11" id="KW-1185">Reference proteome</keyword>
<dbReference type="GO" id="GO:0005737">
    <property type="term" value="C:cytoplasm"/>
    <property type="evidence" value="ECO:0007669"/>
    <property type="project" value="TreeGrafter"/>
</dbReference>
<reference evidence="10" key="1">
    <citation type="submission" date="2021-02" db="EMBL/GenBank/DDBJ databases">
        <authorList>
            <person name="Dougan E. K."/>
            <person name="Rhodes N."/>
            <person name="Thang M."/>
            <person name="Chan C."/>
        </authorList>
    </citation>
    <scope>NUCLEOTIDE SEQUENCE</scope>
</reference>
<keyword evidence="5" id="KW-0464">Manganese</keyword>
<feature type="domain" description="Serine/threonine specific protein phosphatases" evidence="9">
    <location>
        <begin position="118"/>
        <end position="123"/>
    </location>
</feature>
<evidence type="ECO:0000256" key="8">
    <source>
        <dbReference type="RuleBase" id="RU004273"/>
    </source>
</evidence>
<evidence type="ECO:0000256" key="1">
    <source>
        <dbReference type="ARBA" id="ARBA00001936"/>
    </source>
</evidence>
<evidence type="ECO:0000256" key="2">
    <source>
        <dbReference type="ARBA" id="ARBA00022723"/>
    </source>
</evidence>
<organism evidence="10 11">
    <name type="scientific">Symbiodinium pilosum</name>
    <name type="common">Dinoflagellate</name>
    <dbReference type="NCBI Taxonomy" id="2952"/>
    <lineage>
        <taxon>Eukaryota</taxon>
        <taxon>Sar</taxon>
        <taxon>Alveolata</taxon>
        <taxon>Dinophyceae</taxon>
        <taxon>Suessiales</taxon>
        <taxon>Symbiodiniaceae</taxon>
        <taxon>Symbiodinium</taxon>
    </lineage>
</organism>
<dbReference type="SUPFAM" id="SSF56300">
    <property type="entry name" value="Metallo-dependent phosphatases"/>
    <property type="match status" value="1"/>
</dbReference>
<dbReference type="InterPro" id="IPR006186">
    <property type="entry name" value="Ser/Thr-sp_prot-phosphatase"/>
</dbReference>
<dbReference type="FunFam" id="3.60.21.10:FF:000026">
    <property type="entry name" value="Serine/threonine-protein phosphatase"/>
    <property type="match status" value="1"/>
</dbReference>
<dbReference type="PRINTS" id="PR00114">
    <property type="entry name" value="STPHPHTASE"/>
</dbReference>
<dbReference type="GO" id="GO:0005634">
    <property type="term" value="C:nucleus"/>
    <property type="evidence" value="ECO:0007669"/>
    <property type="project" value="TreeGrafter"/>
</dbReference>
<comment type="caution">
    <text evidence="10">The sequence shown here is derived from an EMBL/GenBank/DDBJ whole genome shotgun (WGS) entry which is preliminary data.</text>
</comment>
<comment type="cofactor">
    <cofactor evidence="1">
        <name>Mn(2+)</name>
        <dbReference type="ChEBI" id="CHEBI:29035"/>
    </cofactor>
</comment>
<dbReference type="GO" id="GO:0004722">
    <property type="term" value="F:protein serine/threonine phosphatase activity"/>
    <property type="evidence" value="ECO:0007669"/>
    <property type="project" value="UniProtKB-EC"/>
</dbReference>
<dbReference type="Pfam" id="PF16891">
    <property type="entry name" value="STPPase_N"/>
    <property type="match status" value="1"/>
</dbReference>
<evidence type="ECO:0000256" key="7">
    <source>
        <dbReference type="ARBA" id="ARBA00048336"/>
    </source>
</evidence>
<evidence type="ECO:0000259" key="9">
    <source>
        <dbReference type="PROSITE" id="PS00125"/>
    </source>
</evidence>
<dbReference type="Gene3D" id="3.60.21.10">
    <property type="match status" value="1"/>
</dbReference>
<name>A0A812VC20_SYMPI</name>
<gene>
    <name evidence="10" type="primary">gsp-2</name>
    <name evidence="10" type="ORF">SPIL2461_LOCUS16108</name>
</gene>
<dbReference type="PROSITE" id="PS00125">
    <property type="entry name" value="SER_THR_PHOSPHATASE"/>
    <property type="match status" value="1"/>
</dbReference>
<dbReference type="InterPro" id="IPR004843">
    <property type="entry name" value="Calcineurin-like_PHP"/>
</dbReference>
<comment type="catalytic activity">
    <reaction evidence="7 8">
        <text>O-phospho-L-threonyl-[protein] + H2O = L-threonyl-[protein] + phosphate</text>
        <dbReference type="Rhea" id="RHEA:47004"/>
        <dbReference type="Rhea" id="RHEA-COMP:11060"/>
        <dbReference type="Rhea" id="RHEA-COMP:11605"/>
        <dbReference type="ChEBI" id="CHEBI:15377"/>
        <dbReference type="ChEBI" id="CHEBI:30013"/>
        <dbReference type="ChEBI" id="CHEBI:43474"/>
        <dbReference type="ChEBI" id="CHEBI:61977"/>
        <dbReference type="EC" id="3.1.3.16"/>
    </reaction>
</comment>
<dbReference type="PANTHER" id="PTHR11668">
    <property type="entry name" value="SERINE/THREONINE PROTEIN PHOSPHATASE"/>
    <property type="match status" value="1"/>
</dbReference>
<comment type="similarity">
    <text evidence="8">Belongs to the PPP phosphatase family.</text>
</comment>
<comment type="catalytic activity">
    <reaction evidence="6">
        <text>O-phospho-L-seryl-[protein] + H2O = L-seryl-[protein] + phosphate</text>
        <dbReference type="Rhea" id="RHEA:20629"/>
        <dbReference type="Rhea" id="RHEA-COMP:9863"/>
        <dbReference type="Rhea" id="RHEA-COMP:11604"/>
        <dbReference type="ChEBI" id="CHEBI:15377"/>
        <dbReference type="ChEBI" id="CHEBI:29999"/>
        <dbReference type="ChEBI" id="CHEBI:43474"/>
        <dbReference type="ChEBI" id="CHEBI:83421"/>
        <dbReference type="EC" id="3.1.3.16"/>
    </reaction>
</comment>
<dbReference type="Pfam" id="PF00149">
    <property type="entry name" value="Metallophos"/>
    <property type="match status" value="1"/>
</dbReference>
<keyword evidence="4" id="KW-0904">Protein phosphatase</keyword>
<dbReference type="EMBL" id="CAJNIZ010041101">
    <property type="protein sequence ID" value="CAE7611013.1"/>
    <property type="molecule type" value="Genomic_DNA"/>
</dbReference>
<protein>
    <recommendedName>
        <fullName evidence="8">Serine/threonine-protein phosphatase</fullName>
        <ecNumber evidence="8">3.1.3.16</ecNumber>
    </recommendedName>
</protein>
<keyword evidence="2" id="KW-0479">Metal-binding</keyword>
<dbReference type="Proteomes" id="UP000649617">
    <property type="component" value="Unassembled WGS sequence"/>
</dbReference>
<evidence type="ECO:0000256" key="6">
    <source>
        <dbReference type="ARBA" id="ARBA00047761"/>
    </source>
</evidence>
<dbReference type="InterPro" id="IPR031675">
    <property type="entry name" value="STPPase_N"/>
</dbReference>
<evidence type="ECO:0000313" key="10">
    <source>
        <dbReference type="EMBL" id="CAE7611013.1"/>
    </source>
</evidence>
<dbReference type="GO" id="GO:0046872">
    <property type="term" value="F:metal ion binding"/>
    <property type="evidence" value="ECO:0007669"/>
    <property type="project" value="UniProtKB-KW"/>
</dbReference>
<accession>A0A812VC20</accession>
<sequence length="305" mass="34303">MEALDVDRILGQLLEVRHTRPLKLVQLTEVEISSLCFLSREVFMDQPILLELGCPLKICGDVHGQYSDLLKLFECGGFPPEANYLFLGDYVDRGKQSLETICCLLAYKVKFPENFFLLRGNHECASINRIYGFYDECKRRYSIRLWKTFTDCFNCLPVSAVIEDKIVCMHGGLSPELNQLQQINQVIRPTDVPDTGLLCDLLWSDPEKEISGWGENDRGVSFTFGPDVVSGFLRKHSLDLVCRAHQVVEDGYEFFAARALVTLFSAPNYCGEFDNSVSSSDIKLQKPLSFGLLESPASGFITGKG</sequence>
<evidence type="ECO:0000256" key="3">
    <source>
        <dbReference type="ARBA" id="ARBA00022801"/>
    </source>
</evidence>
<keyword evidence="3 8" id="KW-0378">Hydrolase</keyword>
<evidence type="ECO:0000313" key="11">
    <source>
        <dbReference type="Proteomes" id="UP000649617"/>
    </source>
</evidence>
<dbReference type="PANTHER" id="PTHR11668:SF300">
    <property type="entry name" value="SERINE_THREONINE-PROTEIN PHOSPHATASE"/>
    <property type="match status" value="1"/>
</dbReference>
<dbReference type="SMART" id="SM00156">
    <property type="entry name" value="PP2Ac"/>
    <property type="match status" value="1"/>
</dbReference>
<proteinExistence type="inferred from homology"/>
<evidence type="ECO:0000256" key="4">
    <source>
        <dbReference type="ARBA" id="ARBA00022912"/>
    </source>
</evidence>
<evidence type="ECO:0000256" key="5">
    <source>
        <dbReference type="ARBA" id="ARBA00023211"/>
    </source>
</evidence>
<dbReference type="OrthoDB" id="1930084at2759"/>
<dbReference type="AlphaFoldDB" id="A0A812VC20"/>
<dbReference type="InterPro" id="IPR050341">
    <property type="entry name" value="PP1_catalytic_subunit"/>
</dbReference>